<reference evidence="1 2" key="1">
    <citation type="submission" date="2019-06" db="EMBL/GenBank/DDBJ databases">
        <title>Metagenome assembled Genome of Spiribacter salinus SL48-SHIP from the microbial mat of Salt Lake 48 (Novosibirsk region, Russia).</title>
        <authorList>
            <person name="Shipova A."/>
            <person name="Rozanov A.S."/>
            <person name="Bryanskaya A.V."/>
            <person name="Peltek S.E."/>
        </authorList>
    </citation>
    <scope>NUCLEOTIDE SEQUENCE [LARGE SCALE GENOMIC DNA]</scope>
    <source>
        <strain evidence="1">SL48-SHIP-2</strain>
    </source>
</reference>
<organism evidence="1 2">
    <name type="scientific">Spiribacter salinus</name>
    <dbReference type="NCBI Taxonomy" id="1335746"/>
    <lineage>
        <taxon>Bacteria</taxon>
        <taxon>Pseudomonadati</taxon>
        <taxon>Pseudomonadota</taxon>
        <taxon>Gammaproteobacteria</taxon>
        <taxon>Chromatiales</taxon>
        <taxon>Ectothiorhodospiraceae</taxon>
        <taxon>Spiribacter</taxon>
    </lineage>
</organism>
<sequence length="115" mass="12586">MAGRPAHEPTDQQRRQVEAMAGYGIPHLDMAAVIGIDRKTLEKHYRRELDTGSTKATAKVAESLYRQAVEGNTSAAIFWMKARAGWSEKTRHELSGPDGGPMQAVVILPAKNDEG</sequence>
<name>A0A540VH37_9GAMM</name>
<protein>
    <submittedName>
        <fullName evidence="1">Uncharacterized protein</fullName>
    </submittedName>
</protein>
<dbReference type="Proteomes" id="UP000315400">
    <property type="component" value="Unassembled WGS sequence"/>
</dbReference>
<evidence type="ECO:0000313" key="2">
    <source>
        <dbReference type="Proteomes" id="UP000315400"/>
    </source>
</evidence>
<proteinExistence type="predicted"/>
<gene>
    <name evidence="1" type="ORF">FKY71_16805</name>
</gene>
<evidence type="ECO:0000313" key="1">
    <source>
        <dbReference type="EMBL" id="TQE96077.1"/>
    </source>
</evidence>
<accession>A0A540VH37</accession>
<dbReference type="EMBL" id="VIFK01000355">
    <property type="protein sequence ID" value="TQE96077.1"/>
    <property type="molecule type" value="Genomic_DNA"/>
</dbReference>
<dbReference type="AlphaFoldDB" id="A0A540VH37"/>
<comment type="caution">
    <text evidence="1">The sequence shown here is derived from an EMBL/GenBank/DDBJ whole genome shotgun (WGS) entry which is preliminary data.</text>
</comment>